<evidence type="ECO:0000313" key="1">
    <source>
        <dbReference type="EMBL" id="ADL51042.1"/>
    </source>
</evidence>
<sequence length="361" mass="40573">MKLFKRILILTAIALILENGALYYLNKNYFKPTEEINIVKIESPKIAETDNSNKTTLSGKTEKINASFDGNYISYMEDSTLKIMNLSTKEIQNVVPNDDMKFDYYEWLPDDNRLIITERPSNMSNSYSIYLFSYDVKKKSKQQLIDFDNVYCHIALDNIEEHVSNISFSSSNTYMCVQIAKPNGKSNLYSFDVMSKKNIMKENASVTGNIDVIPGDTAIVYQADNSVYQIESFTDKNETTKYNGSYLSINGANSLLLLDVDDKSNIYIGSVVNGLVTSVYYGQKNTDANSWTLINLSKPVKAEDISIGLKGEIYVIDSQANTVNELNSKATYEFKGKLISICSKGIISLDGNTLIDKPFSK</sequence>
<gene>
    <name evidence="1" type="ordered locus">Clocel_1288</name>
</gene>
<reference evidence="1 2" key="1">
    <citation type="submission" date="2010-08" db="EMBL/GenBank/DDBJ databases">
        <title>Complete sequence of Clostridium cellulovorans 743B.</title>
        <authorList>
            <consortium name="US DOE Joint Genome Institute"/>
            <person name="Lucas S."/>
            <person name="Copeland A."/>
            <person name="Lapidus A."/>
            <person name="Cheng J.-F."/>
            <person name="Bruce D."/>
            <person name="Goodwin L."/>
            <person name="Pitluck S."/>
            <person name="Chertkov O."/>
            <person name="Detter J.C."/>
            <person name="Han C."/>
            <person name="Tapia R."/>
            <person name="Land M."/>
            <person name="Hauser L."/>
            <person name="Chang Y.-J."/>
            <person name="Jeffries C."/>
            <person name="Kyrpides N."/>
            <person name="Ivanova N."/>
            <person name="Mikhailova N."/>
            <person name="Hemme C.L."/>
            <person name="Woyke T."/>
        </authorList>
    </citation>
    <scope>NUCLEOTIDE SEQUENCE [LARGE SCALE GENOMIC DNA]</scope>
    <source>
        <strain evidence="2">ATCC 35296 / DSM 3052 / OCM 3 / 743B</strain>
    </source>
</reference>
<dbReference type="Proteomes" id="UP000002730">
    <property type="component" value="Chromosome"/>
</dbReference>
<name>D9SVB8_CLOC7</name>
<keyword evidence="2" id="KW-1185">Reference proteome</keyword>
<dbReference type="OrthoDB" id="1630871at2"/>
<dbReference type="SUPFAM" id="SSF82171">
    <property type="entry name" value="DPP6 N-terminal domain-like"/>
    <property type="match status" value="1"/>
</dbReference>
<dbReference type="eggNOG" id="COG3391">
    <property type="taxonomic scope" value="Bacteria"/>
</dbReference>
<dbReference type="Gene3D" id="2.120.10.30">
    <property type="entry name" value="TolB, C-terminal domain"/>
    <property type="match status" value="1"/>
</dbReference>
<protein>
    <recommendedName>
        <fullName evidence="3">Dipeptidyl peptidase IV</fullName>
    </recommendedName>
</protein>
<evidence type="ECO:0000313" key="2">
    <source>
        <dbReference type="Proteomes" id="UP000002730"/>
    </source>
</evidence>
<organism evidence="1 2">
    <name type="scientific">Clostridium cellulovorans (strain ATCC 35296 / DSM 3052 / OCM 3 / 743B)</name>
    <dbReference type="NCBI Taxonomy" id="573061"/>
    <lineage>
        <taxon>Bacteria</taxon>
        <taxon>Bacillati</taxon>
        <taxon>Bacillota</taxon>
        <taxon>Clostridia</taxon>
        <taxon>Eubacteriales</taxon>
        <taxon>Clostridiaceae</taxon>
        <taxon>Clostridium</taxon>
    </lineage>
</organism>
<dbReference type="InterPro" id="IPR011042">
    <property type="entry name" value="6-blade_b-propeller_TolB-like"/>
</dbReference>
<dbReference type="STRING" id="573061.Clocel_1288"/>
<dbReference type="KEGG" id="ccb:Clocel_1288"/>
<dbReference type="RefSeq" id="WP_010076098.1">
    <property type="nucleotide sequence ID" value="NC_014393.1"/>
</dbReference>
<dbReference type="AlphaFoldDB" id="D9SVB8"/>
<evidence type="ECO:0008006" key="3">
    <source>
        <dbReference type="Google" id="ProtNLM"/>
    </source>
</evidence>
<proteinExistence type="predicted"/>
<dbReference type="EMBL" id="CP002160">
    <property type="protein sequence ID" value="ADL51042.1"/>
    <property type="molecule type" value="Genomic_DNA"/>
</dbReference>
<dbReference type="HOGENOM" id="CLU_050665_0_0_9"/>
<accession>D9SVB8</accession>